<feature type="non-terminal residue" evidence="3">
    <location>
        <position position="69"/>
    </location>
</feature>
<proteinExistence type="predicted"/>
<accession>A0A3B8WUX2</accession>
<dbReference type="AlphaFoldDB" id="A0A3B8WUX2"/>
<gene>
    <name evidence="3" type="ORF">DCF82_21530</name>
</gene>
<protein>
    <submittedName>
        <fullName evidence="3">Diguanylate cyclase</fullName>
    </submittedName>
</protein>
<reference evidence="3 4" key="1">
    <citation type="journal article" date="2018" name="Nat. Biotechnol.">
        <title>A standardized bacterial taxonomy based on genome phylogeny substantially revises the tree of life.</title>
        <authorList>
            <person name="Parks D.H."/>
            <person name="Chuvochina M."/>
            <person name="Waite D.W."/>
            <person name="Rinke C."/>
            <person name="Skarshewski A."/>
            <person name="Chaumeil P.A."/>
            <person name="Hugenholtz P."/>
        </authorList>
    </citation>
    <scope>NUCLEOTIDE SEQUENCE [LARGE SCALE GENOMIC DNA]</scope>
    <source>
        <strain evidence="3">UBA9049</strain>
    </source>
</reference>
<evidence type="ECO:0000313" key="4">
    <source>
        <dbReference type="Proteomes" id="UP000261325"/>
    </source>
</evidence>
<name>A0A3B8WUX2_MARNT</name>
<dbReference type="Pfam" id="PF07695">
    <property type="entry name" value="7TMR-DISM_7TM"/>
    <property type="match status" value="1"/>
</dbReference>
<keyword evidence="1" id="KW-0812">Transmembrane</keyword>
<dbReference type="EMBL" id="DLYI01000292">
    <property type="protein sequence ID" value="HAC30365.1"/>
    <property type="molecule type" value="Genomic_DNA"/>
</dbReference>
<comment type="caution">
    <text evidence="3">The sequence shown here is derived from an EMBL/GenBank/DDBJ whole genome shotgun (WGS) entry which is preliminary data.</text>
</comment>
<feature type="transmembrane region" description="Helical" evidence="1">
    <location>
        <begin position="12"/>
        <end position="30"/>
    </location>
</feature>
<feature type="non-terminal residue" evidence="3">
    <location>
        <position position="1"/>
    </location>
</feature>
<evidence type="ECO:0000313" key="3">
    <source>
        <dbReference type="EMBL" id="HAC30365.1"/>
    </source>
</evidence>
<organism evidence="3 4">
    <name type="scientific">Marinobacter nauticus</name>
    <name type="common">Marinobacter hydrocarbonoclasticus</name>
    <name type="synonym">Marinobacter aquaeolei</name>
    <dbReference type="NCBI Taxonomy" id="2743"/>
    <lineage>
        <taxon>Bacteria</taxon>
        <taxon>Pseudomonadati</taxon>
        <taxon>Pseudomonadota</taxon>
        <taxon>Gammaproteobacteria</taxon>
        <taxon>Pseudomonadales</taxon>
        <taxon>Marinobacteraceae</taxon>
        <taxon>Marinobacter</taxon>
    </lineage>
</organism>
<keyword evidence="1" id="KW-1133">Transmembrane helix</keyword>
<evidence type="ECO:0000259" key="2">
    <source>
        <dbReference type="Pfam" id="PF07695"/>
    </source>
</evidence>
<dbReference type="InterPro" id="IPR011623">
    <property type="entry name" value="7TMR_DISM_rcpt_extracell_dom1"/>
</dbReference>
<feature type="domain" description="7TM-DISM receptor extracellular" evidence="2">
    <location>
        <begin position="5"/>
        <end position="68"/>
    </location>
</feature>
<evidence type="ECO:0000256" key="1">
    <source>
        <dbReference type="SAM" id="Phobius"/>
    </source>
</evidence>
<sequence>EQARSLFEGIYYGIVLVMMLYNLFVFMAVGERSFLYYVGYIASMPLFLASLHGVAFQYLWPEATWWNDQ</sequence>
<dbReference type="Proteomes" id="UP000261325">
    <property type="component" value="Unassembled WGS sequence"/>
</dbReference>
<keyword evidence="1" id="KW-0472">Membrane</keyword>
<feature type="transmembrane region" description="Helical" evidence="1">
    <location>
        <begin position="37"/>
        <end position="60"/>
    </location>
</feature>